<proteinExistence type="predicted"/>
<evidence type="ECO:0000256" key="15">
    <source>
        <dbReference type="SAM" id="Coils"/>
    </source>
</evidence>
<dbReference type="InterPro" id="IPR005467">
    <property type="entry name" value="His_kinase_dom"/>
</dbReference>
<feature type="region of interest" description="Disordered" evidence="16">
    <location>
        <begin position="421"/>
        <end position="447"/>
    </location>
</feature>
<dbReference type="GO" id="GO:0000155">
    <property type="term" value="F:phosphorelay sensor kinase activity"/>
    <property type="evidence" value="ECO:0007669"/>
    <property type="project" value="InterPro"/>
</dbReference>
<dbReference type="CDD" id="cd17546">
    <property type="entry name" value="REC_hyHK_CKI1_RcsC-like"/>
    <property type="match status" value="1"/>
</dbReference>
<evidence type="ECO:0000259" key="19">
    <source>
        <dbReference type="PROSITE" id="PS50110"/>
    </source>
</evidence>
<keyword evidence="13" id="KW-0325">Glycoprotein</keyword>
<keyword evidence="10 17" id="KW-1133">Transmembrane helix</keyword>
<dbReference type="GO" id="GO:0009927">
    <property type="term" value="F:histidine phosphotransfer kinase activity"/>
    <property type="evidence" value="ECO:0007669"/>
    <property type="project" value="TreeGrafter"/>
</dbReference>
<evidence type="ECO:0000256" key="13">
    <source>
        <dbReference type="ARBA" id="ARBA00023180"/>
    </source>
</evidence>
<evidence type="ECO:0000256" key="10">
    <source>
        <dbReference type="ARBA" id="ARBA00022989"/>
    </source>
</evidence>
<evidence type="ECO:0000256" key="5">
    <source>
        <dbReference type="ARBA" id="ARBA00022679"/>
    </source>
</evidence>
<dbReference type="Pfam" id="PF00512">
    <property type="entry name" value="HisKA"/>
    <property type="match status" value="1"/>
</dbReference>
<keyword evidence="4 14" id="KW-0597">Phosphoprotein</keyword>
<feature type="region of interest" description="Disordered" evidence="16">
    <location>
        <begin position="1122"/>
        <end position="1184"/>
    </location>
</feature>
<evidence type="ECO:0000256" key="14">
    <source>
        <dbReference type="PROSITE-ProRule" id="PRU00169"/>
    </source>
</evidence>
<dbReference type="AlphaFoldDB" id="A0AAN7T622"/>
<protein>
    <recommendedName>
        <fullName evidence="3">histidine kinase</fullName>
        <ecNumber evidence="3">2.7.13.3</ecNumber>
    </recommendedName>
</protein>
<dbReference type="SUPFAM" id="SSF52172">
    <property type="entry name" value="CheY-like"/>
    <property type="match status" value="1"/>
</dbReference>
<dbReference type="SMART" id="SM00388">
    <property type="entry name" value="HisKA"/>
    <property type="match status" value="1"/>
</dbReference>
<feature type="region of interest" description="Disordered" evidence="16">
    <location>
        <begin position="466"/>
        <end position="487"/>
    </location>
</feature>
<feature type="domain" description="Histidine kinase" evidence="18">
    <location>
        <begin position="556"/>
        <end position="906"/>
    </location>
</feature>
<dbReference type="PRINTS" id="PR00344">
    <property type="entry name" value="BCTRLSENSOR"/>
</dbReference>
<keyword evidence="11" id="KW-0902">Two-component regulatory system</keyword>
<evidence type="ECO:0000256" key="4">
    <source>
        <dbReference type="ARBA" id="ARBA00022553"/>
    </source>
</evidence>
<sequence length="1184" mass="130465">MRIPIREQLGLLVITCSLLSLMVLALATWFRSRDFTVDVRLSGLSLTASLKAAQLSANILLYESQTRSVATRVLIQSALQRYINGNNTNENWARTQSDLDGALSNQQILLQARIFPAYDNGDGAGTNGLVNITSSTVNGSLRLPYQHENGSAVYLGDPGRGYPPILYPNLTYHGTPNESTYYVEANGRRIEWNHILIDGPLILSDDAALLSATLAITNNTARSVDILGWLTVVVNASMLFDVRDSTEGLGRTGEVLVIGPTTNDNKFPFDVRADNTSSLLEQASVKYVFPPGNNDTIRERHSQRSTFEDSSTPFPATSFPAFVGAWQSDTNNVNNAGALLDSRNEQNSRVAVGWAQIRTPLVDWVLVVEQDYNETIEPIKRLRDIVLICVFSVFAALLILTFPLAHYSVAPIRQLRAATQKTVEPYQPDDSSLYSETSSNLDGERDDGEYDAAEARKEGFLKSVTKWATNASPPQRNTRSPNSRRQFRIPSKVPERRHLIHDELTDLTTKFNEMSDELAMQYQRLEERVKERTAELEQAKLAAEAANQSKTLFIANISHELKTPLNGILGLTQICMKETDPAKIQSTLNTIYKSGDLLLHLLTDLLTFSKNEVGKQLSIDETEFCLSDLSTQLLPTFDRQAREGQIKLQVLYEGTNDSFGNFDTTLDKAFGPEGTGKVRDMCLWGDKNRILQVLMNFTSNSLKFTPPNGSVTVRVRCLGLVDLETPSRAGSVRKSSNASKRSKVSSKRRVRTSDTSLTGGSDSDDGLRSGYRNRLGSNSDSEDGQTSILKKRPRDAKLKINVAGGVAQIDKFVSRQRSTSPPRINAKVLDFEFEVEDTGPGIPEDQQKKIFEPFVQGDLGLSKKYGGTGLGLSICAQLAALMGGELSLDSTVGKGSKFSMRIPLRYVAEKRSSMDSVVLGGSDAIMPTTEKHTVQTADSPADRDSPPLPYGEIPRVVGLSQPFVAKDVRPKAPHTLSTDLKLMKKAESEAIRQGSKVRVLVAEDNKINQEVVLRMLKLEDVYDVTIAKDGQEAYDKVRESMEKGEKFHLVFMDVQMPNVDGIQSTKMIRGMGFDAPIVALTAFAEKSNEDECMASGMDYFLAKPIRRPALKQVLKKYCATIPEEDDGDKGSPSMVNGCTDKDTSTSTSPDSDQSVQQTPASTADSAVSPLDTPRQRSLSKERRP</sequence>
<dbReference type="SUPFAM" id="SSF55874">
    <property type="entry name" value="ATPase domain of HSP90 chaperone/DNA topoisomerase II/histidine kinase"/>
    <property type="match status" value="2"/>
</dbReference>
<evidence type="ECO:0000256" key="11">
    <source>
        <dbReference type="ARBA" id="ARBA00023012"/>
    </source>
</evidence>
<dbReference type="FunFam" id="3.40.50.2300:FF:000289">
    <property type="entry name" value="Osmosensing histidine protein kinase SLN1"/>
    <property type="match status" value="1"/>
</dbReference>
<dbReference type="PROSITE" id="PS50109">
    <property type="entry name" value="HIS_KIN"/>
    <property type="match status" value="1"/>
</dbReference>
<feature type="region of interest" description="Disordered" evidence="16">
    <location>
        <begin position="728"/>
        <end position="792"/>
    </location>
</feature>
<reference evidence="20 21" key="1">
    <citation type="submission" date="2023-08" db="EMBL/GenBank/DDBJ databases">
        <title>Black Yeasts Isolated from many extreme environments.</title>
        <authorList>
            <person name="Coleine C."/>
            <person name="Stajich J.E."/>
            <person name="Selbmann L."/>
        </authorList>
    </citation>
    <scope>NUCLEOTIDE SEQUENCE [LARGE SCALE GENOMIC DNA]</scope>
    <source>
        <strain evidence="20 21">CCFEE 5910</strain>
    </source>
</reference>
<dbReference type="CDD" id="cd16922">
    <property type="entry name" value="HATPase_EvgS-ArcB-TorS-like"/>
    <property type="match status" value="1"/>
</dbReference>
<accession>A0AAN7T622</accession>
<evidence type="ECO:0000313" key="21">
    <source>
        <dbReference type="Proteomes" id="UP001309876"/>
    </source>
</evidence>
<comment type="catalytic activity">
    <reaction evidence="1">
        <text>ATP + protein L-histidine = ADP + protein N-phospho-L-histidine.</text>
        <dbReference type="EC" id="2.7.13.3"/>
    </reaction>
</comment>
<evidence type="ECO:0000256" key="1">
    <source>
        <dbReference type="ARBA" id="ARBA00000085"/>
    </source>
</evidence>
<dbReference type="PANTHER" id="PTHR43047:SF72">
    <property type="entry name" value="OSMOSENSING HISTIDINE PROTEIN KINASE SLN1"/>
    <property type="match status" value="1"/>
</dbReference>
<keyword evidence="21" id="KW-1185">Reference proteome</keyword>
<dbReference type="SUPFAM" id="SSF47384">
    <property type="entry name" value="Homodimeric domain of signal transducing histidine kinase"/>
    <property type="match status" value="1"/>
</dbReference>
<dbReference type="SMART" id="SM00387">
    <property type="entry name" value="HATPase_c"/>
    <property type="match status" value="1"/>
</dbReference>
<dbReference type="FunFam" id="1.10.287.130:FF:000004">
    <property type="entry name" value="Ethylene receptor 1"/>
    <property type="match status" value="1"/>
</dbReference>
<dbReference type="Proteomes" id="UP001309876">
    <property type="component" value="Unassembled WGS sequence"/>
</dbReference>
<evidence type="ECO:0000256" key="12">
    <source>
        <dbReference type="ARBA" id="ARBA00023136"/>
    </source>
</evidence>
<dbReference type="EMBL" id="JAVRRJ010000001">
    <property type="protein sequence ID" value="KAK5090229.1"/>
    <property type="molecule type" value="Genomic_DNA"/>
</dbReference>
<dbReference type="EC" id="2.7.13.3" evidence="3"/>
<comment type="caution">
    <text evidence="20">The sequence shown here is derived from an EMBL/GenBank/DDBJ whole genome shotgun (WGS) entry which is preliminary data.</text>
</comment>
<dbReference type="InterPro" id="IPR003661">
    <property type="entry name" value="HisK_dim/P_dom"/>
</dbReference>
<feature type="compositionally biased region" description="Polar residues" evidence="16">
    <location>
        <begin position="466"/>
        <end position="484"/>
    </location>
</feature>
<evidence type="ECO:0000256" key="8">
    <source>
        <dbReference type="ARBA" id="ARBA00022777"/>
    </source>
</evidence>
<dbReference type="PROSITE" id="PS50110">
    <property type="entry name" value="RESPONSE_REGULATORY"/>
    <property type="match status" value="1"/>
</dbReference>
<feature type="transmembrane region" description="Helical" evidence="17">
    <location>
        <begin position="9"/>
        <end position="30"/>
    </location>
</feature>
<gene>
    <name evidence="20" type="primary">SLN1</name>
    <name evidence="20" type="ORF">LTR05_000400</name>
</gene>
<dbReference type="GO" id="GO:0005524">
    <property type="term" value="F:ATP binding"/>
    <property type="evidence" value="ECO:0007669"/>
    <property type="project" value="UniProtKB-KW"/>
</dbReference>
<dbReference type="Gene3D" id="3.30.565.10">
    <property type="entry name" value="Histidine kinase-like ATPase, C-terminal domain"/>
    <property type="match status" value="1"/>
</dbReference>
<feature type="compositionally biased region" description="Basic residues" evidence="16">
    <location>
        <begin position="740"/>
        <end position="750"/>
    </location>
</feature>
<dbReference type="PANTHER" id="PTHR43047">
    <property type="entry name" value="TWO-COMPONENT HISTIDINE PROTEIN KINASE"/>
    <property type="match status" value="1"/>
</dbReference>
<evidence type="ECO:0000256" key="7">
    <source>
        <dbReference type="ARBA" id="ARBA00022741"/>
    </source>
</evidence>
<feature type="compositionally biased region" description="Low complexity" evidence="16">
    <location>
        <begin position="1144"/>
        <end position="1158"/>
    </location>
</feature>
<feature type="domain" description="Response regulatory" evidence="19">
    <location>
        <begin position="998"/>
        <end position="1118"/>
    </location>
</feature>
<feature type="modified residue" description="4-aspartylphosphate" evidence="14">
    <location>
        <position position="1053"/>
    </location>
</feature>
<dbReference type="InterPro" id="IPR004358">
    <property type="entry name" value="Sig_transdc_His_kin-like_C"/>
</dbReference>
<feature type="transmembrane region" description="Helical" evidence="17">
    <location>
        <begin position="385"/>
        <end position="405"/>
    </location>
</feature>
<evidence type="ECO:0000256" key="9">
    <source>
        <dbReference type="ARBA" id="ARBA00022840"/>
    </source>
</evidence>
<dbReference type="SMART" id="SM00448">
    <property type="entry name" value="REC"/>
    <property type="match status" value="1"/>
</dbReference>
<dbReference type="Gene3D" id="3.40.50.2300">
    <property type="match status" value="1"/>
</dbReference>
<organism evidence="20 21">
    <name type="scientific">Lithohypha guttulata</name>
    <dbReference type="NCBI Taxonomy" id="1690604"/>
    <lineage>
        <taxon>Eukaryota</taxon>
        <taxon>Fungi</taxon>
        <taxon>Dikarya</taxon>
        <taxon>Ascomycota</taxon>
        <taxon>Pezizomycotina</taxon>
        <taxon>Eurotiomycetes</taxon>
        <taxon>Chaetothyriomycetidae</taxon>
        <taxon>Chaetothyriales</taxon>
        <taxon>Trichomeriaceae</taxon>
        <taxon>Lithohypha</taxon>
    </lineage>
</organism>
<evidence type="ECO:0000313" key="20">
    <source>
        <dbReference type="EMBL" id="KAK5090229.1"/>
    </source>
</evidence>
<evidence type="ECO:0000256" key="6">
    <source>
        <dbReference type="ARBA" id="ARBA00022692"/>
    </source>
</evidence>
<comment type="subcellular location">
    <subcellularLocation>
        <location evidence="2">Membrane</location>
    </subcellularLocation>
</comment>
<dbReference type="GO" id="GO:0005886">
    <property type="term" value="C:plasma membrane"/>
    <property type="evidence" value="ECO:0007669"/>
    <property type="project" value="UniProtKB-ARBA"/>
</dbReference>
<keyword evidence="9" id="KW-0067">ATP-binding</keyword>
<feature type="coiled-coil region" evidence="15">
    <location>
        <begin position="515"/>
        <end position="549"/>
    </location>
</feature>
<keyword evidence="15" id="KW-0175">Coiled coil</keyword>
<dbReference type="CDD" id="cd00082">
    <property type="entry name" value="HisKA"/>
    <property type="match status" value="1"/>
</dbReference>
<name>A0AAN7T622_9EURO</name>
<keyword evidence="12 17" id="KW-0472">Membrane</keyword>
<dbReference type="InterPro" id="IPR011006">
    <property type="entry name" value="CheY-like_superfamily"/>
</dbReference>
<keyword evidence="7" id="KW-0547">Nucleotide-binding</keyword>
<evidence type="ECO:0000256" key="2">
    <source>
        <dbReference type="ARBA" id="ARBA00004370"/>
    </source>
</evidence>
<keyword evidence="8 20" id="KW-0418">Kinase</keyword>
<dbReference type="GO" id="GO:0007234">
    <property type="term" value="P:osmosensory signaling via phosphorelay pathway"/>
    <property type="evidence" value="ECO:0007669"/>
    <property type="project" value="UniProtKB-ARBA"/>
</dbReference>
<dbReference type="InterPro" id="IPR001789">
    <property type="entry name" value="Sig_transdc_resp-reg_receiver"/>
</dbReference>
<evidence type="ECO:0000256" key="17">
    <source>
        <dbReference type="SAM" id="Phobius"/>
    </source>
</evidence>
<dbReference type="InterPro" id="IPR036890">
    <property type="entry name" value="HATPase_C_sf"/>
</dbReference>
<feature type="compositionally biased region" description="Polar residues" evidence="16">
    <location>
        <begin position="429"/>
        <end position="441"/>
    </location>
</feature>
<dbReference type="Pfam" id="PF02518">
    <property type="entry name" value="HATPase_c"/>
    <property type="match status" value="1"/>
</dbReference>
<keyword evidence="5 20" id="KW-0808">Transferase</keyword>
<keyword evidence="6 17" id="KW-0812">Transmembrane</keyword>
<evidence type="ECO:0000256" key="16">
    <source>
        <dbReference type="SAM" id="MobiDB-lite"/>
    </source>
</evidence>
<dbReference type="Pfam" id="PF00072">
    <property type="entry name" value="Response_reg"/>
    <property type="match status" value="1"/>
</dbReference>
<evidence type="ECO:0000259" key="18">
    <source>
        <dbReference type="PROSITE" id="PS50109"/>
    </source>
</evidence>
<evidence type="ECO:0000256" key="3">
    <source>
        <dbReference type="ARBA" id="ARBA00012438"/>
    </source>
</evidence>
<dbReference type="Gene3D" id="1.10.287.130">
    <property type="match status" value="1"/>
</dbReference>
<dbReference type="InterPro" id="IPR036097">
    <property type="entry name" value="HisK_dim/P_sf"/>
</dbReference>
<dbReference type="InterPro" id="IPR003594">
    <property type="entry name" value="HATPase_dom"/>
</dbReference>
<feature type="compositionally biased region" description="Polar residues" evidence="16">
    <location>
        <begin position="775"/>
        <end position="788"/>
    </location>
</feature>